<feature type="coiled-coil region" evidence="1">
    <location>
        <begin position="61"/>
        <end position="88"/>
    </location>
</feature>
<dbReference type="RefSeq" id="WP_118370047.1">
    <property type="nucleotide sequence ID" value="NZ_QRON01000004.1"/>
</dbReference>
<protein>
    <submittedName>
        <fullName evidence="3">Uncharacterized protein</fullName>
    </submittedName>
</protein>
<evidence type="ECO:0000256" key="1">
    <source>
        <dbReference type="SAM" id="Coils"/>
    </source>
</evidence>
<feature type="transmembrane region" description="Helical" evidence="2">
    <location>
        <begin position="12"/>
        <end position="32"/>
    </location>
</feature>
<reference evidence="3 4" key="1">
    <citation type="submission" date="2018-08" db="EMBL/GenBank/DDBJ databases">
        <title>A genome reference for cultivated species of the human gut microbiota.</title>
        <authorList>
            <person name="Zou Y."/>
            <person name="Xue W."/>
            <person name="Luo G."/>
        </authorList>
    </citation>
    <scope>NUCLEOTIDE SEQUENCE [LARGE SCALE GENOMIC DNA]</scope>
    <source>
        <strain evidence="3 4">AF38-24</strain>
    </source>
</reference>
<dbReference type="AlphaFoldDB" id="A0A415JXF3"/>
<gene>
    <name evidence="3" type="ORF">DW028_08305</name>
</gene>
<feature type="transmembrane region" description="Helical" evidence="2">
    <location>
        <begin position="38"/>
        <end position="59"/>
    </location>
</feature>
<dbReference type="EMBL" id="QRON01000004">
    <property type="protein sequence ID" value="RHL28637.1"/>
    <property type="molecule type" value="Genomic_DNA"/>
</dbReference>
<evidence type="ECO:0000313" key="4">
    <source>
        <dbReference type="Proteomes" id="UP000283297"/>
    </source>
</evidence>
<keyword evidence="2" id="KW-0812">Transmembrane</keyword>
<proteinExistence type="predicted"/>
<keyword evidence="2" id="KW-0472">Membrane</keyword>
<comment type="caution">
    <text evidence="3">The sequence shown here is derived from an EMBL/GenBank/DDBJ whole genome shotgun (WGS) entry which is preliminary data.</text>
</comment>
<evidence type="ECO:0000256" key="2">
    <source>
        <dbReference type="SAM" id="Phobius"/>
    </source>
</evidence>
<name>A0A415JXF3_9FIRM</name>
<dbReference type="Proteomes" id="UP000283297">
    <property type="component" value="Unassembled WGS sequence"/>
</dbReference>
<keyword evidence="2" id="KW-1133">Transmembrane helix</keyword>
<sequence>MKKHGVGITDIISFIIGALGIIATIISAFVTLQNGFLILYVELLVLQTFLIGMWSYCLYVRKKVNDKVIEYEKKIENLNIEKQELKILLDDQGGRQQKRINEIYQSINSMIANQKNVSKLNNDFCTRVPYITDSSYHILDSLLTLQISDNELVNKEIYHAIDEFANGLFDTYKRYTANLLNYEVMIEEAYLRTKGVNINVAASIKLFNKPYYIKDSRNSVFLYTSFRDKHTYDKHEREIGDRIYSIDGNVDFVHCLIKDQFIMNNASKDSESYMNEHIDFDTYYNCAIVVAIKSKLADGSYKFLGYLCCDCLNKNAEIEIFDMQSAQILFALAQQYATFLETLAVNWESRVEEINDISQEFLQMIYSKFVNG</sequence>
<organism evidence="3 4">
    <name type="scientific">Agathobacter rectalis</name>
    <dbReference type="NCBI Taxonomy" id="39491"/>
    <lineage>
        <taxon>Bacteria</taxon>
        <taxon>Bacillati</taxon>
        <taxon>Bacillota</taxon>
        <taxon>Clostridia</taxon>
        <taxon>Lachnospirales</taxon>
        <taxon>Lachnospiraceae</taxon>
        <taxon>Agathobacter</taxon>
    </lineage>
</organism>
<accession>A0A415JXF3</accession>
<keyword evidence="1" id="KW-0175">Coiled coil</keyword>
<evidence type="ECO:0000313" key="3">
    <source>
        <dbReference type="EMBL" id="RHL28637.1"/>
    </source>
</evidence>